<feature type="region of interest" description="Disordered" evidence="1">
    <location>
        <begin position="81"/>
        <end position="153"/>
    </location>
</feature>
<dbReference type="AlphaFoldDB" id="A0A967F3F9"/>
<evidence type="ECO:0000313" key="2">
    <source>
        <dbReference type="EMBL" id="NIA72292.1"/>
    </source>
</evidence>
<comment type="caution">
    <text evidence="2">The sequence shown here is derived from an EMBL/GenBank/DDBJ whole genome shotgun (WGS) entry which is preliminary data.</text>
</comment>
<reference evidence="2" key="1">
    <citation type="submission" date="2020-03" db="EMBL/GenBank/DDBJ databases">
        <title>Genome of Pelagibius litoralis DSM 21314T.</title>
        <authorList>
            <person name="Wang G."/>
        </authorList>
    </citation>
    <scope>NUCLEOTIDE SEQUENCE</scope>
    <source>
        <strain evidence="2">DSM 21314</strain>
    </source>
</reference>
<name>A0A967F3F9_9PROT</name>
<proteinExistence type="predicted"/>
<dbReference type="Proteomes" id="UP000761264">
    <property type="component" value="Unassembled WGS sequence"/>
</dbReference>
<gene>
    <name evidence="2" type="ORF">HBA54_27240</name>
</gene>
<dbReference type="EMBL" id="JAAQPH010000038">
    <property type="protein sequence ID" value="NIA72292.1"/>
    <property type="molecule type" value="Genomic_DNA"/>
</dbReference>
<sequence>MTEEQPRPKRRKSIPLGVKLAVALDEVRRLRGLPEGTKFHFDHRPTLAQREWDSHAVDTIPPANDPSAIQLLTEVEHHRITHGTKATTKGSDAHGRKQIRSLTGQNKDRPKRAIPSRPFPKPNPAVNLPKQVIPSRPFPKQSRPMGKRKGAGQ</sequence>
<keyword evidence="3" id="KW-1185">Reference proteome</keyword>
<evidence type="ECO:0000256" key="1">
    <source>
        <dbReference type="SAM" id="MobiDB-lite"/>
    </source>
</evidence>
<organism evidence="2 3">
    <name type="scientific">Pelagibius litoralis</name>
    <dbReference type="NCBI Taxonomy" id="374515"/>
    <lineage>
        <taxon>Bacteria</taxon>
        <taxon>Pseudomonadati</taxon>
        <taxon>Pseudomonadota</taxon>
        <taxon>Alphaproteobacteria</taxon>
        <taxon>Rhodospirillales</taxon>
        <taxon>Rhodovibrionaceae</taxon>
        <taxon>Pelagibius</taxon>
    </lineage>
</organism>
<protein>
    <submittedName>
        <fullName evidence="2">Uncharacterized protein</fullName>
    </submittedName>
</protein>
<evidence type="ECO:0000313" key="3">
    <source>
        <dbReference type="Proteomes" id="UP000761264"/>
    </source>
</evidence>
<accession>A0A967F3F9</accession>
<dbReference type="RefSeq" id="WP_167231412.1">
    <property type="nucleotide sequence ID" value="NZ_JAAQPH010000038.1"/>
</dbReference>